<name>A0ABV7E0K8_9RHOB</name>
<comment type="pathway">
    <text evidence="2 8">Bacterial outer membrane biogenesis; LPS core biosynthesis.</text>
</comment>
<keyword evidence="8" id="KW-0448">Lipopolysaccharide biosynthesis</keyword>
<gene>
    <name evidence="10" type="ORF">ACFOD6_17380</name>
</gene>
<evidence type="ECO:0000256" key="2">
    <source>
        <dbReference type="ARBA" id="ARBA00004713"/>
    </source>
</evidence>
<keyword evidence="11" id="KW-1185">Reference proteome</keyword>
<evidence type="ECO:0000256" key="4">
    <source>
        <dbReference type="ARBA" id="ARBA00019077"/>
    </source>
</evidence>
<proteinExistence type="inferred from homology"/>
<organism evidence="10 11">
    <name type="scientific">Tabrizicola soli</name>
    <dbReference type="NCBI Taxonomy" id="2185115"/>
    <lineage>
        <taxon>Bacteria</taxon>
        <taxon>Pseudomonadati</taxon>
        <taxon>Pseudomonadota</taxon>
        <taxon>Alphaproteobacteria</taxon>
        <taxon>Rhodobacterales</taxon>
        <taxon>Paracoccaceae</taxon>
        <taxon>Tabrizicola</taxon>
    </lineage>
</organism>
<comment type="catalytic activity">
    <reaction evidence="7 8">
        <text>lipid IVA (E. coli) + CMP-3-deoxy-beta-D-manno-octulosonate = alpha-Kdo-(2-&gt;6)-lipid IVA (E. coli) + CMP + H(+)</text>
        <dbReference type="Rhea" id="RHEA:28066"/>
        <dbReference type="ChEBI" id="CHEBI:15378"/>
        <dbReference type="ChEBI" id="CHEBI:58603"/>
        <dbReference type="ChEBI" id="CHEBI:60364"/>
        <dbReference type="ChEBI" id="CHEBI:60377"/>
        <dbReference type="ChEBI" id="CHEBI:85987"/>
        <dbReference type="EC" id="2.4.99.12"/>
    </reaction>
</comment>
<dbReference type="InterPro" id="IPR039901">
    <property type="entry name" value="Kdotransferase"/>
</dbReference>
<keyword evidence="8" id="KW-0472">Membrane</keyword>
<keyword evidence="8" id="KW-1003">Cell membrane</keyword>
<evidence type="ECO:0000256" key="6">
    <source>
        <dbReference type="ARBA" id="ARBA00031445"/>
    </source>
</evidence>
<accession>A0ABV7E0K8</accession>
<dbReference type="EMBL" id="JBHRSM010000026">
    <property type="protein sequence ID" value="MFC3087824.1"/>
    <property type="molecule type" value="Genomic_DNA"/>
</dbReference>
<evidence type="ECO:0000313" key="10">
    <source>
        <dbReference type="EMBL" id="MFC3087824.1"/>
    </source>
</evidence>
<dbReference type="InterPro" id="IPR038107">
    <property type="entry name" value="Glycos_transf_N_sf"/>
</dbReference>
<evidence type="ECO:0000256" key="3">
    <source>
        <dbReference type="ARBA" id="ARBA00012621"/>
    </source>
</evidence>
<evidence type="ECO:0000256" key="7">
    <source>
        <dbReference type="ARBA" id="ARBA00049183"/>
    </source>
</evidence>
<dbReference type="Proteomes" id="UP001595445">
    <property type="component" value="Unassembled WGS sequence"/>
</dbReference>
<keyword evidence="5 8" id="KW-0808">Transferase</keyword>
<sequence length="413" mass="43608">MTRPGLALAAWLAASRAIPLIAPALLQRRLARGKELPDRWQEKLGRPTAPRPDGLLVWLHAVGLGETLALRGLIAAMAGKAPAAEFLVTSTTRASAEVLAANLPPRTRHQFLPLDAPRYLESFLDHWRPALSVWAEQDLWPGAVAATDARGIPLALVNARMNAEAFARRARWKSLYSDLFARFRLITAQDETTARHLQALGARGIRVTGSLKAAAPPLSADPAALAAARAALAGRRPVLLASSHPEDEFALFTALRAAPRPPVLIAPRDPQRGPGIAARAAEHGLTATLRSAGQGPDADLWIVDTFGEMGLWFRLCPTTLVGGSFGPTEGHNPWEPAALGSAILHGPRIANFAADFAALHQAGAARPVQPESLAAALTEDHGAMAARAKALSDAARDALAPLAGDLLTLADLA</sequence>
<evidence type="ECO:0000259" key="9">
    <source>
        <dbReference type="Pfam" id="PF04413"/>
    </source>
</evidence>
<evidence type="ECO:0000313" key="11">
    <source>
        <dbReference type="Proteomes" id="UP001595445"/>
    </source>
</evidence>
<reference evidence="11" key="1">
    <citation type="journal article" date="2019" name="Int. J. Syst. Evol. Microbiol.">
        <title>The Global Catalogue of Microorganisms (GCM) 10K type strain sequencing project: providing services to taxonomists for standard genome sequencing and annotation.</title>
        <authorList>
            <consortium name="The Broad Institute Genomics Platform"/>
            <consortium name="The Broad Institute Genome Sequencing Center for Infectious Disease"/>
            <person name="Wu L."/>
            <person name="Ma J."/>
        </authorList>
    </citation>
    <scope>NUCLEOTIDE SEQUENCE [LARGE SCALE GENOMIC DNA]</scope>
    <source>
        <strain evidence="11">KCTC 62102</strain>
    </source>
</reference>
<feature type="domain" description="3-deoxy-D-manno-octulosonic-acid transferase N-terminal" evidence="9">
    <location>
        <begin position="39"/>
        <end position="213"/>
    </location>
</feature>
<dbReference type="RefSeq" id="WP_354001299.1">
    <property type="nucleotide sequence ID" value="NZ_JAEACP010000003.1"/>
</dbReference>
<dbReference type="Gene3D" id="3.40.50.11720">
    <property type="entry name" value="3-Deoxy-D-manno-octulosonic-acid transferase, N-terminal domain"/>
    <property type="match status" value="1"/>
</dbReference>
<dbReference type="PANTHER" id="PTHR42755">
    <property type="entry name" value="3-DEOXY-MANNO-OCTULOSONATE CYTIDYLYLTRANSFERASE"/>
    <property type="match status" value="1"/>
</dbReference>
<dbReference type="EC" id="2.4.99.12" evidence="3 8"/>
<dbReference type="Gene3D" id="3.40.50.2000">
    <property type="entry name" value="Glycogen Phosphorylase B"/>
    <property type="match status" value="1"/>
</dbReference>
<evidence type="ECO:0000256" key="1">
    <source>
        <dbReference type="ARBA" id="ARBA00003394"/>
    </source>
</evidence>
<dbReference type="PANTHER" id="PTHR42755:SF1">
    <property type="entry name" value="3-DEOXY-D-MANNO-OCTULOSONIC ACID TRANSFERASE, MITOCHONDRIAL-RELATED"/>
    <property type="match status" value="1"/>
</dbReference>
<dbReference type="InterPro" id="IPR007507">
    <property type="entry name" value="Glycos_transf_N"/>
</dbReference>
<dbReference type="Pfam" id="PF04413">
    <property type="entry name" value="Glycos_transf_N"/>
    <property type="match status" value="1"/>
</dbReference>
<protein>
    <recommendedName>
        <fullName evidence="4 8">3-deoxy-D-manno-octulosonic acid transferase</fullName>
        <shortName evidence="8">Kdo transferase</shortName>
        <ecNumber evidence="3 8">2.4.99.12</ecNumber>
    </recommendedName>
    <alternativeName>
        <fullName evidence="6 8">Lipid IV(A) 3-deoxy-D-manno-octulosonic acid transferase</fullName>
    </alternativeName>
</protein>
<comment type="caution">
    <text evidence="10">The sequence shown here is derived from an EMBL/GenBank/DDBJ whole genome shotgun (WGS) entry which is preliminary data.</text>
</comment>
<evidence type="ECO:0000256" key="5">
    <source>
        <dbReference type="ARBA" id="ARBA00022679"/>
    </source>
</evidence>
<evidence type="ECO:0000256" key="8">
    <source>
        <dbReference type="RuleBase" id="RU365103"/>
    </source>
</evidence>
<comment type="subcellular location">
    <subcellularLocation>
        <location evidence="8">Cell membrane</location>
    </subcellularLocation>
</comment>
<dbReference type="GO" id="GO:0016740">
    <property type="term" value="F:transferase activity"/>
    <property type="evidence" value="ECO:0007669"/>
    <property type="project" value="UniProtKB-KW"/>
</dbReference>
<comment type="function">
    <text evidence="1 8">Involved in lipopolysaccharide (LPS) biosynthesis. Catalyzes the transfer of 3-deoxy-D-manno-octulosonate (Kdo) residue(s) from CMP-Kdo to lipid IV(A), the tetraacyldisaccharide-1,4'-bisphosphate precursor of lipid A.</text>
</comment>
<comment type="similarity">
    <text evidence="8">Belongs to the glycosyltransferase group 1 family.</text>
</comment>